<dbReference type="InterPro" id="IPR006452">
    <property type="entry name" value="Formate_DH_accessory"/>
</dbReference>
<dbReference type="EMBL" id="FRAR01000006">
    <property type="protein sequence ID" value="SHK09419.1"/>
    <property type="molecule type" value="Genomic_DNA"/>
</dbReference>
<dbReference type="Gene3D" id="3.90.1670.10">
    <property type="entry name" value="FdhE-like domain"/>
    <property type="match status" value="1"/>
</dbReference>
<dbReference type="GO" id="GO:0051604">
    <property type="term" value="P:protein maturation"/>
    <property type="evidence" value="ECO:0007669"/>
    <property type="project" value="TreeGrafter"/>
</dbReference>
<dbReference type="InterPro" id="IPR056797">
    <property type="entry name" value="FdhE_central"/>
</dbReference>
<dbReference type="Proteomes" id="UP000183997">
    <property type="component" value="Unassembled WGS sequence"/>
</dbReference>
<keyword evidence="5" id="KW-1185">Reference proteome</keyword>
<sequence>METMDRIKRLADFYLELMDLEKDKPFLEFTVSFDSEQMQQWSQGQAALAIAPPEIEAAGVFTHFYSVAKACQRWQVGPKPVTEEFLKGLEELSQGQREELIVSLFRVKGKNFKVPEEIKAPSGLLEFIAANAFKPLLKKYGDMVLSQVKISNWRKGYCPICGDQPTLAKLTGKDGHRELYCERCEMNWHFERLGCPYCEEEGASEASFIAIDENKQYRVYLCDKCKRYLKTVDERECGEVDLLCEDLATTALDEIAQAEGYQRGNHKDYCFSGVITR</sequence>
<reference evidence="5" key="1">
    <citation type="submission" date="2016-11" db="EMBL/GenBank/DDBJ databases">
        <authorList>
            <person name="Varghese N."/>
            <person name="Submissions S."/>
        </authorList>
    </citation>
    <scope>NUCLEOTIDE SEQUENCE [LARGE SCALE GENOMIC DNA]</scope>
    <source>
        <strain evidence="5">DSM 10349</strain>
    </source>
</reference>
<dbReference type="InterPro" id="IPR024064">
    <property type="entry name" value="FdhE-like_sf"/>
</dbReference>
<keyword evidence="1" id="KW-0963">Cytoplasm</keyword>
<name>A0A1M6PN81_9FIRM</name>
<evidence type="ECO:0000259" key="3">
    <source>
        <dbReference type="Pfam" id="PF24860"/>
    </source>
</evidence>
<dbReference type="GO" id="GO:0005829">
    <property type="term" value="C:cytosol"/>
    <property type="evidence" value="ECO:0007669"/>
    <property type="project" value="TreeGrafter"/>
</dbReference>
<dbReference type="STRING" id="1121421.SAMN02745123_00688"/>
<dbReference type="PANTHER" id="PTHR37689:SF1">
    <property type="entry name" value="PROTEIN FDHE"/>
    <property type="match status" value="1"/>
</dbReference>
<evidence type="ECO:0000256" key="1">
    <source>
        <dbReference type="ARBA" id="ARBA00022490"/>
    </source>
</evidence>
<organism evidence="4 5">
    <name type="scientific">Desulforamulus aeronauticus DSM 10349</name>
    <dbReference type="NCBI Taxonomy" id="1121421"/>
    <lineage>
        <taxon>Bacteria</taxon>
        <taxon>Bacillati</taxon>
        <taxon>Bacillota</taxon>
        <taxon>Clostridia</taxon>
        <taxon>Eubacteriales</taxon>
        <taxon>Peptococcaceae</taxon>
        <taxon>Desulforamulus</taxon>
    </lineage>
</organism>
<dbReference type="InterPro" id="IPR056796">
    <property type="entry name" value="FdhE_C"/>
</dbReference>
<dbReference type="Pfam" id="PF24860">
    <property type="entry name" value="FdhE_C"/>
    <property type="match status" value="1"/>
</dbReference>
<feature type="domain" description="FdhE central" evidence="2">
    <location>
        <begin position="157"/>
        <end position="192"/>
    </location>
</feature>
<dbReference type="PANTHER" id="PTHR37689">
    <property type="entry name" value="PROTEIN FDHE"/>
    <property type="match status" value="1"/>
</dbReference>
<dbReference type="AlphaFoldDB" id="A0A1M6PN81"/>
<dbReference type="CDD" id="cd16341">
    <property type="entry name" value="FdhE"/>
    <property type="match status" value="1"/>
</dbReference>
<proteinExistence type="predicted"/>
<gene>
    <name evidence="4" type="ORF">SAMN02745123_00688</name>
</gene>
<accession>A0A1M6PN81</accession>
<dbReference type="SUPFAM" id="SSF144020">
    <property type="entry name" value="FdhE-like"/>
    <property type="match status" value="1"/>
</dbReference>
<evidence type="ECO:0000313" key="5">
    <source>
        <dbReference type="Proteomes" id="UP000183997"/>
    </source>
</evidence>
<evidence type="ECO:0000313" key="4">
    <source>
        <dbReference type="EMBL" id="SHK09419.1"/>
    </source>
</evidence>
<feature type="domain" description="FdhE C-terminal" evidence="3">
    <location>
        <begin position="195"/>
        <end position="265"/>
    </location>
</feature>
<protein>
    <submittedName>
        <fullName evidence="4">FdhE protein</fullName>
    </submittedName>
</protein>
<dbReference type="Pfam" id="PF24859">
    <property type="entry name" value="FdhE_central"/>
    <property type="match status" value="1"/>
</dbReference>
<dbReference type="GO" id="GO:0008199">
    <property type="term" value="F:ferric iron binding"/>
    <property type="evidence" value="ECO:0007669"/>
    <property type="project" value="TreeGrafter"/>
</dbReference>
<evidence type="ECO:0000259" key="2">
    <source>
        <dbReference type="Pfam" id="PF24859"/>
    </source>
</evidence>